<dbReference type="EMBL" id="JBHTBE010000004">
    <property type="protein sequence ID" value="MFC7270119.1"/>
    <property type="molecule type" value="Genomic_DNA"/>
</dbReference>
<protein>
    <submittedName>
        <fullName evidence="2">Uncharacterized protein</fullName>
    </submittedName>
</protein>
<gene>
    <name evidence="2" type="ORF">ACFQRL_14240</name>
</gene>
<evidence type="ECO:0000256" key="1">
    <source>
        <dbReference type="SAM" id="Phobius"/>
    </source>
</evidence>
<keyword evidence="1" id="KW-0812">Transmembrane</keyword>
<organism evidence="2 3">
    <name type="scientific">Microbacterium fluvii</name>
    <dbReference type="NCBI Taxonomy" id="415215"/>
    <lineage>
        <taxon>Bacteria</taxon>
        <taxon>Bacillati</taxon>
        <taxon>Actinomycetota</taxon>
        <taxon>Actinomycetes</taxon>
        <taxon>Micrococcales</taxon>
        <taxon>Microbacteriaceae</taxon>
        <taxon>Microbacterium</taxon>
    </lineage>
</organism>
<dbReference type="RefSeq" id="WP_262875049.1">
    <property type="nucleotide sequence ID" value="NZ_BAABKW010000016.1"/>
</dbReference>
<evidence type="ECO:0000313" key="3">
    <source>
        <dbReference type="Proteomes" id="UP001596507"/>
    </source>
</evidence>
<proteinExistence type="predicted"/>
<evidence type="ECO:0000313" key="2">
    <source>
        <dbReference type="EMBL" id="MFC7270119.1"/>
    </source>
</evidence>
<accession>A0ABW2HFT7</accession>
<sequence>MADLHLVSHELAIDEREDIQALLVTATFHARVADSGKLRPSGLEKDTSCVFTECTCARVGRAGHGSHVGATRYRNQMNWGTIPDWIAAISTGGALILALVLFAKERSARNRQSIDDLITWQTTEHVREGGSEVAREQIIVHARNVGNRPVRAPLLLFPDRRGGYATQIISRDGAPTMIPPGEECRAVVVGQPRNPDARYVRLRASDGQLWFRHVDEHHYPNMLGQSVISAFLFIFERRDGASPRRQRQRAANGIRSSLGTEDESLVSLDRAAVLTDELMS</sequence>
<comment type="caution">
    <text evidence="2">The sequence shown here is derived from an EMBL/GenBank/DDBJ whole genome shotgun (WGS) entry which is preliminary data.</text>
</comment>
<name>A0ABW2HFT7_9MICO</name>
<keyword evidence="1" id="KW-0472">Membrane</keyword>
<feature type="transmembrane region" description="Helical" evidence="1">
    <location>
        <begin position="85"/>
        <end position="103"/>
    </location>
</feature>
<keyword evidence="1" id="KW-1133">Transmembrane helix</keyword>
<keyword evidence="3" id="KW-1185">Reference proteome</keyword>
<dbReference type="Proteomes" id="UP001596507">
    <property type="component" value="Unassembled WGS sequence"/>
</dbReference>
<reference evidence="3" key="1">
    <citation type="journal article" date="2019" name="Int. J. Syst. Evol. Microbiol.">
        <title>The Global Catalogue of Microorganisms (GCM) 10K type strain sequencing project: providing services to taxonomists for standard genome sequencing and annotation.</title>
        <authorList>
            <consortium name="The Broad Institute Genomics Platform"/>
            <consortium name="The Broad Institute Genome Sequencing Center for Infectious Disease"/>
            <person name="Wu L."/>
            <person name="Ma J."/>
        </authorList>
    </citation>
    <scope>NUCLEOTIDE SEQUENCE [LARGE SCALE GENOMIC DNA]</scope>
    <source>
        <strain evidence="3">CGMCC 1.15772</strain>
    </source>
</reference>